<dbReference type="Proteomes" id="UP001374535">
    <property type="component" value="Chromosome 8"/>
</dbReference>
<evidence type="ECO:0000313" key="2">
    <source>
        <dbReference type="EMBL" id="WVZ00002.1"/>
    </source>
</evidence>
<keyword evidence="3" id="KW-1185">Reference proteome</keyword>
<proteinExistence type="predicted"/>
<sequence length="118" mass="13463">MARKGFILLLFFALTIISPIAFAQQQSSVVDVLSLNRSSFPTGFVFGTASSAYQVNVFLILIEKSSTFQPNLALFSYVSSSYVCIVRRCGKRRWKRTKHMGCIHSQISRFFFFFAVFH</sequence>
<keyword evidence="1" id="KW-0732">Signal</keyword>
<evidence type="ECO:0000256" key="1">
    <source>
        <dbReference type="SAM" id="SignalP"/>
    </source>
</evidence>
<evidence type="ECO:0000313" key="3">
    <source>
        <dbReference type="Proteomes" id="UP001374535"/>
    </source>
</evidence>
<organism evidence="2 3">
    <name type="scientific">Vigna mungo</name>
    <name type="common">Black gram</name>
    <name type="synonym">Phaseolus mungo</name>
    <dbReference type="NCBI Taxonomy" id="3915"/>
    <lineage>
        <taxon>Eukaryota</taxon>
        <taxon>Viridiplantae</taxon>
        <taxon>Streptophyta</taxon>
        <taxon>Embryophyta</taxon>
        <taxon>Tracheophyta</taxon>
        <taxon>Spermatophyta</taxon>
        <taxon>Magnoliopsida</taxon>
        <taxon>eudicotyledons</taxon>
        <taxon>Gunneridae</taxon>
        <taxon>Pentapetalae</taxon>
        <taxon>rosids</taxon>
        <taxon>fabids</taxon>
        <taxon>Fabales</taxon>
        <taxon>Fabaceae</taxon>
        <taxon>Papilionoideae</taxon>
        <taxon>50 kb inversion clade</taxon>
        <taxon>NPAAA clade</taxon>
        <taxon>indigoferoid/millettioid clade</taxon>
        <taxon>Phaseoleae</taxon>
        <taxon>Vigna</taxon>
    </lineage>
</organism>
<feature type="chain" id="PRO_5042924893" evidence="1">
    <location>
        <begin position="24"/>
        <end position="118"/>
    </location>
</feature>
<gene>
    <name evidence="2" type="ORF">V8G54_026071</name>
</gene>
<dbReference type="EMBL" id="CP144693">
    <property type="protein sequence ID" value="WVZ00002.1"/>
    <property type="molecule type" value="Genomic_DNA"/>
</dbReference>
<dbReference type="AlphaFoldDB" id="A0AAQ3RMV5"/>
<accession>A0AAQ3RMV5</accession>
<protein>
    <submittedName>
        <fullName evidence="2">Uncharacterized protein</fullName>
    </submittedName>
</protein>
<reference evidence="2 3" key="1">
    <citation type="journal article" date="2023" name="Life. Sci Alliance">
        <title>Evolutionary insights into 3D genome organization and epigenetic landscape of Vigna mungo.</title>
        <authorList>
            <person name="Junaid A."/>
            <person name="Singh B."/>
            <person name="Bhatia S."/>
        </authorList>
    </citation>
    <scope>NUCLEOTIDE SEQUENCE [LARGE SCALE GENOMIC DNA]</scope>
    <source>
        <strain evidence="2">Urdbean</strain>
    </source>
</reference>
<name>A0AAQ3RMV5_VIGMU</name>
<feature type="signal peptide" evidence="1">
    <location>
        <begin position="1"/>
        <end position="23"/>
    </location>
</feature>